<dbReference type="PATRIC" id="fig|1441930.4.peg.1196"/>
<keyword evidence="1" id="KW-0732">Signal</keyword>
<proteinExistence type="predicted"/>
<dbReference type="eggNOG" id="COG5430">
    <property type="taxonomic scope" value="Bacteria"/>
</dbReference>
<dbReference type="HOGENOM" id="CLU_103262_0_0_6"/>
<reference evidence="3 4" key="2">
    <citation type="submission" date="2015-03" db="EMBL/GenBank/DDBJ databases">
        <authorList>
            <person name="Chan K.-G."/>
        </authorList>
    </citation>
    <scope>NUCLEOTIDE SEQUENCE [LARGE SCALE GENOMIC DNA]</scope>
    <source>
        <strain evidence="3 4">RB-25</strain>
    </source>
</reference>
<dbReference type="KEGG" id="sfo:Z042_06000"/>
<name>W0L5Y3_9GAMM</name>
<dbReference type="InterPro" id="IPR007893">
    <property type="entry name" value="Spore_coat_U/FanG"/>
</dbReference>
<sequence>MKKYGFLVGIGLILSTVNPVFAGSTTGTINASLVLTSGCIVNGNTGTSNLSLGSLSFGTYNAETFTTADASLTNSTNNAITVKCSPGSTYTVKVTGSNSAPSGTIHGTVPTTAARYLVGNTYTNEGVAYVLSHTAAFAAGDIIANNATFAAAGSSNPTNGDIYPIFGRIIGVTDNTSIYADTYSDVIHVQVDY</sequence>
<dbReference type="OrthoDB" id="129846at2"/>
<evidence type="ECO:0000313" key="4">
    <source>
        <dbReference type="Proteomes" id="UP000019030"/>
    </source>
</evidence>
<dbReference type="STRING" id="1441930.Z042_06000"/>
<feature type="signal peptide" evidence="1">
    <location>
        <begin position="1"/>
        <end position="22"/>
    </location>
</feature>
<evidence type="ECO:0000313" key="3">
    <source>
        <dbReference type="EMBL" id="AHG19218.1"/>
    </source>
</evidence>
<accession>W0L5Y3</accession>
<evidence type="ECO:0000259" key="2">
    <source>
        <dbReference type="Pfam" id="PF05229"/>
    </source>
</evidence>
<feature type="domain" description="Spore coat protein U/FanG" evidence="2">
    <location>
        <begin position="26"/>
        <end position="189"/>
    </location>
</feature>
<organism evidence="3 4">
    <name type="scientific">Chania multitudinisentens RB-25</name>
    <dbReference type="NCBI Taxonomy" id="1441930"/>
    <lineage>
        <taxon>Bacteria</taxon>
        <taxon>Pseudomonadati</taxon>
        <taxon>Pseudomonadota</taxon>
        <taxon>Gammaproteobacteria</taxon>
        <taxon>Enterobacterales</taxon>
        <taxon>Yersiniaceae</taxon>
        <taxon>Chania</taxon>
    </lineage>
</organism>
<keyword evidence="4" id="KW-1185">Reference proteome</keyword>
<dbReference type="Pfam" id="PF05229">
    <property type="entry name" value="SCPU"/>
    <property type="match status" value="1"/>
</dbReference>
<dbReference type="Proteomes" id="UP000019030">
    <property type="component" value="Chromosome"/>
</dbReference>
<dbReference type="EMBL" id="CP007044">
    <property type="protein sequence ID" value="AHG19218.1"/>
    <property type="molecule type" value="Genomic_DNA"/>
</dbReference>
<reference evidence="3 4" key="1">
    <citation type="submission" date="2014-01" db="EMBL/GenBank/DDBJ databases">
        <title>Isolation of Serratia multitudinisentens RB-25 from Ex-Landfill site.</title>
        <authorList>
            <person name="Robson E.H.J."/>
        </authorList>
    </citation>
    <scope>NUCLEOTIDE SEQUENCE [LARGE SCALE GENOMIC DNA]</scope>
    <source>
        <strain evidence="3 4">RB-25</strain>
    </source>
</reference>
<dbReference type="RefSeq" id="WP_024910145.1">
    <property type="nucleotide sequence ID" value="NZ_CP007044.2"/>
</dbReference>
<feature type="chain" id="PRO_5004792133" description="Spore coat protein U/FanG domain-containing protein" evidence="1">
    <location>
        <begin position="23"/>
        <end position="193"/>
    </location>
</feature>
<protein>
    <recommendedName>
        <fullName evidence="2">Spore coat protein U/FanG domain-containing protein</fullName>
    </recommendedName>
</protein>
<evidence type="ECO:0000256" key="1">
    <source>
        <dbReference type="SAM" id="SignalP"/>
    </source>
</evidence>
<gene>
    <name evidence="3" type="ORF">Z042_06000</name>
</gene>
<dbReference type="AlphaFoldDB" id="W0L5Y3"/>